<dbReference type="AlphaFoldDB" id="A0A6A5UKH9"/>
<protein>
    <recommendedName>
        <fullName evidence="3">C2H2-type domain-containing protein</fullName>
    </recommendedName>
</protein>
<keyword evidence="5" id="KW-1185">Reference proteome</keyword>
<accession>A0A6A5UKH9</accession>
<dbReference type="Gene3D" id="3.30.160.60">
    <property type="entry name" value="Classic Zinc Finger"/>
    <property type="match status" value="1"/>
</dbReference>
<feature type="region of interest" description="Disordered" evidence="2">
    <location>
        <begin position="286"/>
        <end position="320"/>
    </location>
</feature>
<organism evidence="4 5">
    <name type="scientific">Bimuria novae-zelandiae CBS 107.79</name>
    <dbReference type="NCBI Taxonomy" id="1447943"/>
    <lineage>
        <taxon>Eukaryota</taxon>
        <taxon>Fungi</taxon>
        <taxon>Dikarya</taxon>
        <taxon>Ascomycota</taxon>
        <taxon>Pezizomycotina</taxon>
        <taxon>Dothideomycetes</taxon>
        <taxon>Pleosporomycetidae</taxon>
        <taxon>Pleosporales</taxon>
        <taxon>Massarineae</taxon>
        <taxon>Didymosphaeriaceae</taxon>
        <taxon>Bimuria</taxon>
    </lineage>
</organism>
<sequence>MSSTNTASFEEIRSQEQFYPSLSTMPDSPFLSTPAMYRLETRRDSMASAPTSMSFGSCLSDYSLPVTPTHGESPLSGRGFPHVVPYELGQEMQENHSYHGVSTPSKSLVDADDVLYGSWSTSSPGVNHERQVYGSFYEPHLVHQNTYETSLAPAINNSWAHWQPIPDSEPNRQWNDHASSFSVQPSWTEQLQAPQMMMLHPSAAITEVENDYTQVASPASVEHDYIYVGPQYLSQSESFGDLGQPLVHTPQEVLFEEELSVPSVKEESDAESSALRLEPMIYESPTGGKSFKRERKVSHVSPTRTKALKGVKGRRTKVTKEKHGAFNRTVDLDSATLEYDSRIVEWDPVMKTMRAKETPGEPRPVYLCRKVCGKKFPREEHRTRHERTVHGYVHATPDKRIASEFRCELCWKVFNRSDNLAQHWQTHIVKEGCKPGRNTKHRLEEVQAFFSDPKVREKIAEMHLKNRKSKKN</sequence>
<dbReference type="Proteomes" id="UP000800036">
    <property type="component" value="Unassembled WGS sequence"/>
</dbReference>
<keyword evidence="1" id="KW-0479">Metal-binding</keyword>
<proteinExistence type="predicted"/>
<dbReference type="EMBL" id="ML976762">
    <property type="protein sequence ID" value="KAF1965441.1"/>
    <property type="molecule type" value="Genomic_DNA"/>
</dbReference>
<evidence type="ECO:0000313" key="5">
    <source>
        <dbReference type="Proteomes" id="UP000800036"/>
    </source>
</evidence>
<feature type="domain" description="C2H2-type" evidence="3">
    <location>
        <begin position="366"/>
        <end position="390"/>
    </location>
</feature>
<evidence type="ECO:0000256" key="1">
    <source>
        <dbReference type="PROSITE-ProRule" id="PRU00042"/>
    </source>
</evidence>
<dbReference type="PROSITE" id="PS00028">
    <property type="entry name" value="ZINC_FINGER_C2H2_1"/>
    <property type="match status" value="2"/>
</dbReference>
<evidence type="ECO:0000313" key="4">
    <source>
        <dbReference type="EMBL" id="KAF1965441.1"/>
    </source>
</evidence>
<dbReference type="SMART" id="SM00355">
    <property type="entry name" value="ZnF_C2H2"/>
    <property type="match status" value="2"/>
</dbReference>
<evidence type="ECO:0000259" key="3">
    <source>
        <dbReference type="PROSITE" id="PS50157"/>
    </source>
</evidence>
<dbReference type="InterPro" id="IPR013087">
    <property type="entry name" value="Znf_C2H2_type"/>
</dbReference>
<name>A0A6A5UKH9_9PLEO</name>
<evidence type="ECO:0000256" key="2">
    <source>
        <dbReference type="SAM" id="MobiDB-lite"/>
    </source>
</evidence>
<dbReference type="OrthoDB" id="10018191at2759"/>
<dbReference type="Pfam" id="PF00096">
    <property type="entry name" value="zf-C2H2"/>
    <property type="match status" value="1"/>
</dbReference>
<feature type="compositionally biased region" description="Basic residues" evidence="2">
    <location>
        <begin position="306"/>
        <end position="317"/>
    </location>
</feature>
<gene>
    <name evidence="4" type="ORF">BU23DRAFT_561096</name>
</gene>
<dbReference type="GO" id="GO:0008270">
    <property type="term" value="F:zinc ion binding"/>
    <property type="evidence" value="ECO:0007669"/>
    <property type="project" value="UniProtKB-KW"/>
</dbReference>
<dbReference type="PROSITE" id="PS50157">
    <property type="entry name" value="ZINC_FINGER_C2H2_2"/>
    <property type="match status" value="2"/>
</dbReference>
<keyword evidence="1" id="KW-0863">Zinc-finger</keyword>
<dbReference type="InterPro" id="IPR036236">
    <property type="entry name" value="Znf_C2H2_sf"/>
</dbReference>
<feature type="domain" description="C2H2-type" evidence="3">
    <location>
        <begin position="405"/>
        <end position="432"/>
    </location>
</feature>
<dbReference type="SUPFAM" id="SSF57667">
    <property type="entry name" value="beta-beta-alpha zinc fingers"/>
    <property type="match status" value="1"/>
</dbReference>
<reference evidence="4" key="1">
    <citation type="journal article" date="2020" name="Stud. Mycol.">
        <title>101 Dothideomycetes genomes: a test case for predicting lifestyles and emergence of pathogens.</title>
        <authorList>
            <person name="Haridas S."/>
            <person name="Albert R."/>
            <person name="Binder M."/>
            <person name="Bloem J."/>
            <person name="Labutti K."/>
            <person name="Salamov A."/>
            <person name="Andreopoulos B."/>
            <person name="Baker S."/>
            <person name="Barry K."/>
            <person name="Bills G."/>
            <person name="Bluhm B."/>
            <person name="Cannon C."/>
            <person name="Castanera R."/>
            <person name="Culley D."/>
            <person name="Daum C."/>
            <person name="Ezra D."/>
            <person name="Gonzalez J."/>
            <person name="Henrissat B."/>
            <person name="Kuo A."/>
            <person name="Liang C."/>
            <person name="Lipzen A."/>
            <person name="Lutzoni F."/>
            <person name="Magnuson J."/>
            <person name="Mondo S."/>
            <person name="Nolan M."/>
            <person name="Ohm R."/>
            <person name="Pangilinan J."/>
            <person name="Park H.-J."/>
            <person name="Ramirez L."/>
            <person name="Alfaro M."/>
            <person name="Sun H."/>
            <person name="Tritt A."/>
            <person name="Yoshinaga Y."/>
            <person name="Zwiers L.-H."/>
            <person name="Turgeon B."/>
            <person name="Goodwin S."/>
            <person name="Spatafora J."/>
            <person name="Crous P."/>
            <person name="Grigoriev I."/>
        </authorList>
    </citation>
    <scope>NUCLEOTIDE SEQUENCE</scope>
    <source>
        <strain evidence="4">CBS 107.79</strain>
    </source>
</reference>
<keyword evidence="1" id="KW-0862">Zinc</keyword>